<dbReference type="EMBL" id="DVLX01000083">
    <property type="protein sequence ID" value="HIT99922.1"/>
    <property type="molecule type" value="Genomic_DNA"/>
</dbReference>
<reference evidence="7" key="2">
    <citation type="journal article" date="2021" name="PeerJ">
        <title>Extensive microbial diversity within the chicken gut microbiome revealed by metagenomics and culture.</title>
        <authorList>
            <person name="Gilroy R."/>
            <person name="Ravi A."/>
            <person name="Getino M."/>
            <person name="Pursley I."/>
            <person name="Horton D.L."/>
            <person name="Alikhan N.F."/>
            <person name="Baker D."/>
            <person name="Gharbi K."/>
            <person name="Hall N."/>
            <person name="Watson M."/>
            <person name="Adriaenssens E.M."/>
            <person name="Foster-Nyarko E."/>
            <person name="Jarju S."/>
            <person name="Secka A."/>
            <person name="Antonio M."/>
            <person name="Oren A."/>
            <person name="Chaudhuri R.R."/>
            <person name="La Ragione R."/>
            <person name="Hildebrand F."/>
            <person name="Pallen M.J."/>
        </authorList>
    </citation>
    <scope>NUCLEOTIDE SEQUENCE</scope>
    <source>
        <strain evidence="7">CHK176-22527</strain>
    </source>
</reference>
<dbReference type="InterPro" id="IPR006479">
    <property type="entry name" value="Holin"/>
</dbReference>
<organism evidence="7 8">
    <name type="scientific">Candidatus Allocopromorpha excrementavium</name>
    <dbReference type="NCBI Taxonomy" id="2840741"/>
    <lineage>
        <taxon>Bacteria</taxon>
        <taxon>Bacillati</taxon>
        <taxon>Bacillota</taxon>
        <taxon>Clostridia</taxon>
        <taxon>Eubacteriales</taxon>
        <taxon>Eubacteriaceae</taxon>
        <taxon>Eubacteriaceae incertae sedis</taxon>
        <taxon>Candidatus Allocopromorpha</taxon>
    </lineage>
</organism>
<gene>
    <name evidence="7" type="ORF">IAD12_06690</name>
</gene>
<reference evidence="7" key="1">
    <citation type="submission" date="2020-10" db="EMBL/GenBank/DDBJ databases">
        <authorList>
            <person name="Gilroy R."/>
        </authorList>
    </citation>
    <scope>NUCLEOTIDE SEQUENCE</scope>
    <source>
        <strain evidence="7">CHK176-22527</strain>
    </source>
</reference>
<evidence type="ECO:0000256" key="5">
    <source>
        <dbReference type="SAM" id="MobiDB-lite"/>
    </source>
</evidence>
<dbReference type="AlphaFoldDB" id="A0A9D1HFC0"/>
<feature type="transmembrane region" description="Helical" evidence="6">
    <location>
        <begin position="12"/>
        <end position="32"/>
    </location>
</feature>
<dbReference type="Proteomes" id="UP000824159">
    <property type="component" value="Unassembled WGS sequence"/>
</dbReference>
<sequence>MKNITSGTIARTIVLILALVNQVLAIMGKGTIDIADDTIYQLFSLGATVITALIAWWKNNSFTKAAIAGDDTKTAFKLGVENVDAEMGTDQKTEDDDDNGYDKEAE</sequence>
<keyword evidence="3 6" id="KW-1133">Transmembrane helix</keyword>
<comment type="caution">
    <text evidence="7">The sequence shown here is derived from an EMBL/GenBank/DDBJ whole genome shotgun (WGS) entry which is preliminary data.</text>
</comment>
<protein>
    <submittedName>
        <fullName evidence="7">Phage holin</fullName>
    </submittedName>
</protein>
<dbReference type="Pfam" id="PF04688">
    <property type="entry name" value="Holin_SPP1"/>
    <property type="match status" value="1"/>
</dbReference>
<accession>A0A9D1HFC0</accession>
<evidence type="ECO:0000256" key="2">
    <source>
        <dbReference type="ARBA" id="ARBA00022692"/>
    </source>
</evidence>
<comment type="subcellular location">
    <subcellularLocation>
        <location evidence="1">Membrane</location>
    </subcellularLocation>
</comment>
<evidence type="ECO:0000256" key="1">
    <source>
        <dbReference type="ARBA" id="ARBA00004370"/>
    </source>
</evidence>
<keyword evidence="2 6" id="KW-0812">Transmembrane</keyword>
<name>A0A9D1HFC0_9FIRM</name>
<proteinExistence type="predicted"/>
<evidence type="ECO:0000313" key="8">
    <source>
        <dbReference type="Proteomes" id="UP000824159"/>
    </source>
</evidence>
<evidence type="ECO:0000256" key="3">
    <source>
        <dbReference type="ARBA" id="ARBA00022989"/>
    </source>
</evidence>
<dbReference type="NCBIfam" id="TIGR01592">
    <property type="entry name" value="holin_SPP1"/>
    <property type="match status" value="1"/>
</dbReference>
<keyword evidence="4 6" id="KW-0472">Membrane</keyword>
<evidence type="ECO:0000313" key="7">
    <source>
        <dbReference type="EMBL" id="HIT99922.1"/>
    </source>
</evidence>
<evidence type="ECO:0000256" key="6">
    <source>
        <dbReference type="SAM" id="Phobius"/>
    </source>
</evidence>
<feature type="transmembrane region" description="Helical" evidence="6">
    <location>
        <begin position="38"/>
        <end position="57"/>
    </location>
</feature>
<feature type="region of interest" description="Disordered" evidence="5">
    <location>
        <begin position="86"/>
        <end position="106"/>
    </location>
</feature>
<dbReference type="GO" id="GO:0016020">
    <property type="term" value="C:membrane"/>
    <property type="evidence" value="ECO:0007669"/>
    <property type="project" value="UniProtKB-SubCell"/>
</dbReference>
<evidence type="ECO:0000256" key="4">
    <source>
        <dbReference type="ARBA" id="ARBA00023136"/>
    </source>
</evidence>